<keyword evidence="3" id="KW-1185">Reference proteome</keyword>
<reference evidence="3" key="1">
    <citation type="submission" date="2024-06" db="EMBL/GenBank/DDBJ databases">
        <authorList>
            <person name="Chang H.C."/>
            <person name="Mun S.Y."/>
        </authorList>
    </citation>
    <scope>NUCLEOTIDE SEQUENCE [LARGE SCALE GENOMIC DNA]</scope>
    <source>
        <strain evidence="3">KT1</strain>
    </source>
</reference>
<dbReference type="InterPro" id="IPR016181">
    <property type="entry name" value="Acyl_CoA_acyltransferase"/>
</dbReference>
<name>A0ABZ0Q4Y4_9LACO</name>
<dbReference type="Proteomes" id="UP001302696">
    <property type="component" value="Chromosome"/>
</dbReference>
<evidence type="ECO:0000259" key="1">
    <source>
        <dbReference type="PROSITE" id="PS51186"/>
    </source>
</evidence>
<gene>
    <name evidence="2" type="ORF">N6G96_02065</name>
</gene>
<dbReference type="InterPro" id="IPR051531">
    <property type="entry name" value="N-acetyltransferase"/>
</dbReference>
<protein>
    <submittedName>
        <fullName evidence="2">GNAT family N-acetyltransferase</fullName>
    </submittedName>
</protein>
<dbReference type="EMBL" id="CP104778">
    <property type="protein sequence ID" value="WPC22025.1"/>
    <property type="molecule type" value="Genomic_DNA"/>
</dbReference>
<proteinExistence type="predicted"/>
<evidence type="ECO:0000313" key="3">
    <source>
        <dbReference type="Proteomes" id="UP001302696"/>
    </source>
</evidence>
<sequence length="174" mass="19977">MEKFEKYRPILTPHFTLDWLTATKVKDIYTLRHDENIAKMSDRTIDPTIQDTVDYVNQAMRLIMNNDSLLWGISDRKIDEFLGTFCIWNFNDPKTAAEIRFEILPNQQNHGIMTEILQHITEFAFNELGLTTLYAVAKQANTPAITVLKKTGFEIDPTYPGGKNTLSFSISKSV</sequence>
<dbReference type="InterPro" id="IPR000182">
    <property type="entry name" value="GNAT_dom"/>
</dbReference>
<dbReference type="PANTHER" id="PTHR43792">
    <property type="entry name" value="GNAT FAMILY, PUTATIVE (AFU_ORTHOLOGUE AFUA_3G00765)-RELATED-RELATED"/>
    <property type="match status" value="1"/>
</dbReference>
<accession>A0ABZ0Q4Y4</accession>
<dbReference type="Pfam" id="PF13302">
    <property type="entry name" value="Acetyltransf_3"/>
    <property type="match status" value="1"/>
</dbReference>
<organism evidence="2 3">
    <name type="scientific">Pediococcus inopinatus</name>
    <dbReference type="NCBI Taxonomy" id="114090"/>
    <lineage>
        <taxon>Bacteria</taxon>
        <taxon>Bacillati</taxon>
        <taxon>Bacillota</taxon>
        <taxon>Bacilli</taxon>
        <taxon>Lactobacillales</taxon>
        <taxon>Lactobacillaceae</taxon>
        <taxon>Pediococcus</taxon>
    </lineage>
</organism>
<dbReference type="CDD" id="cd04301">
    <property type="entry name" value="NAT_SF"/>
    <property type="match status" value="1"/>
</dbReference>
<evidence type="ECO:0000313" key="2">
    <source>
        <dbReference type="EMBL" id="WPC22025.1"/>
    </source>
</evidence>
<dbReference type="RefSeq" id="WP_063696636.1">
    <property type="nucleotide sequence ID" value="NZ_BBIM01000010.1"/>
</dbReference>
<dbReference type="Gene3D" id="3.40.630.30">
    <property type="match status" value="1"/>
</dbReference>
<dbReference type="SUPFAM" id="SSF55729">
    <property type="entry name" value="Acyl-CoA N-acyltransferases (Nat)"/>
    <property type="match status" value="1"/>
</dbReference>
<dbReference type="PROSITE" id="PS51186">
    <property type="entry name" value="GNAT"/>
    <property type="match status" value="1"/>
</dbReference>
<feature type="domain" description="N-acetyltransferase" evidence="1">
    <location>
        <begin position="15"/>
        <end position="174"/>
    </location>
</feature>